<accession>A0A942I367</accession>
<dbReference type="RefSeq" id="WP_188256330.1">
    <property type="nucleotide sequence ID" value="NZ_JABVCF010000010.1"/>
</dbReference>
<protein>
    <submittedName>
        <fullName evidence="4">Glycoside hydrolase TIM-barrel-like domain-containing protein</fullName>
    </submittedName>
</protein>
<evidence type="ECO:0000259" key="3">
    <source>
        <dbReference type="Pfam" id="PF23666"/>
    </source>
</evidence>
<dbReference type="EMBL" id="JAGWCR010000010">
    <property type="protein sequence ID" value="MBS3650792.1"/>
    <property type="molecule type" value="Genomic_DNA"/>
</dbReference>
<keyword evidence="5" id="KW-1185">Reference proteome</keyword>
<dbReference type="Proteomes" id="UP000680348">
    <property type="component" value="Unassembled WGS sequence"/>
</dbReference>
<dbReference type="Pfam" id="PF13547">
    <property type="entry name" value="GTA_TIM"/>
    <property type="match status" value="1"/>
</dbReference>
<dbReference type="CDD" id="cd19607">
    <property type="entry name" value="GTA_TIM-barrel-like"/>
    <property type="match status" value="1"/>
</dbReference>
<feature type="domain" description="GTA TIM-barrel-like" evidence="1">
    <location>
        <begin position="425"/>
        <end position="729"/>
    </location>
</feature>
<dbReference type="Pfam" id="PF23666">
    <property type="entry name" value="Rcc01698_C"/>
    <property type="match status" value="1"/>
</dbReference>
<dbReference type="InterPro" id="IPR032876">
    <property type="entry name" value="J_dom"/>
</dbReference>
<feature type="domain" description="Tip attachment protein J" evidence="2">
    <location>
        <begin position="787"/>
        <end position="948"/>
    </location>
</feature>
<dbReference type="Pfam" id="PF13550">
    <property type="entry name" value="Phage-tail_3"/>
    <property type="match status" value="1"/>
</dbReference>
<evidence type="ECO:0000313" key="4">
    <source>
        <dbReference type="EMBL" id="MBS3650792.1"/>
    </source>
</evidence>
<dbReference type="Gene3D" id="3.20.20.80">
    <property type="entry name" value="Glycosidases"/>
    <property type="match status" value="1"/>
</dbReference>
<sequence length="1297" mass="139862">MATILLQAAGAYLGGALGAVGGIVGSAVGALAGYAIDRALIDSTRRIEGPRLTGARLFDAEEGSPIPRLYGTARLGGIMIWATRFEEDRTTRRQGKFGPKVTEYEYYGNVAFALCEGEIAGVRRVWADGRELDLTGVEMRVHKGTADQQPDPMIEAKQGAGNAPAYRGLAYVVFERLPLSEYGNRIPQLQFEVLRPVSGLREKIRRVVLIPGAIEYGLDPRLVTKKLRPGETVPENRHVLFAGTDLVASLAELQAECPNLEDVALVVTWFGDDLRAGHCRIRPGVTTHADGYSRPWRVSGVTRADAPVVSSYGGGPAYGGTPSDDSVMAAIAEIRSRGLKVTLYPFLMMDIAPGNSLPDPYGGDAQAPYPWRGRITCFPGPSRLASADKTAAARSQVEAFCGSAAPGDFSAGASTVVFSGPAADWGFRRLVLHYAYLAQAAGGVDTFLIGSEMRGVSTLRDETNAFPFVEVLCELADQVKDLLGAKTAVSYGADWSEYFGHQPTDGSGDVFFHLDPLWARSSISAVGIDNYMPLSDWRDADYHGGNPDGASGPYDPGALRNAINSGEGFDWYYASFADRQARLRSPITDGAYGKHWIFRYKDLAGWWSNQHFNRVSGVELAPPTEWVPGGKPIWFTELGCPAVDKGPNQPNVFVDPKSSESFTPYFSSGGRNDLAPRRFLEAHAAHWDPASPTFDPAENPVSPVYGGRMVEHERTYVWCWDARPFPAFPLQSNTWSDGENWRLGHWLNGRLEAPDLGSLTNAILADHGLPRADVAEADGTLQGYVVDEPGSARAALEPLVGLYGLAVCETAEGLIFRSARARSIEPVEIEEMVVDDRGATIERVRTPDHDLPAEVVLVFRDHLIGFQTGAVRSVRADAAGRLQRTLSFPGVLEREQGTAFIADWHQRVWAERESVSFAVASYKPGLEPGAVITLPEAGGSEFLVTDVEDGLVRRLKARRIDRTAPSASVPVLYDPPAVQPIHAGTPHVLFLDLPTMTGKAAAEEQFRVAAWQKPWKRQAVLASPETTGFTLRAMIDRAARIGELAEALPPGGFEGRVDRSASLVVALYDAAVESVSRLQLCNGANAAALRSNGGAWEVLQFRSAEEMEPGTWQLQGLLRGQLGTGDAMALGAAIGAPFVILDADVRPAGLLPGEIGLALNWKAGPSGTVVSDKTFVRQPAVGGVRARLPLSPVHLRCRKQAGGDLILSWVRRSRVDADDWAAAEIPLGEEREEYRIDISAVGGNVLRSATVGSPSYVYTGPGLVADFGGVPAALEVTIRQLSLAAGWGLPAIRRFEL</sequence>
<evidence type="ECO:0000259" key="2">
    <source>
        <dbReference type="Pfam" id="PF13550"/>
    </source>
</evidence>
<organism evidence="4 5">
    <name type="scientific">Pseudaminobacter soli</name>
    <name type="common">ex Zhang et al. 2022</name>
    <dbReference type="NCBI Taxonomy" id="2831468"/>
    <lineage>
        <taxon>Bacteria</taxon>
        <taxon>Pseudomonadati</taxon>
        <taxon>Pseudomonadota</taxon>
        <taxon>Alphaproteobacteria</taxon>
        <taxon>Hyphomicrobiales</taxon>
        <taxon>Phyllobacteriaceae</taxon>
        <taxon>Pseudaminobacter</taxon>
    </lineage>
</organism>
<evidence type="ECO:0000313" key="5">
    <source>
        <dbReference type="Proteomes" id="UP000680348"/>
    </source>
</evidence>
<name>A0A942I367_9HYPH</name>
<gene>
    <name evidence="4" type="ORF">KEU06_19455</name>
</gene>
<reference evidence="4" key="1">
    <citation type="submission" date="2021-04" db="EMBL/GenBank/DDBJ databases">
        <title>Pseudaminobacter soli sp. nov., isolated from paddy soil contaminated by heavy metals.</title>
        <authorList>
            <person name="Zhang K."/>
        </authorList>
    </citation>
    <scope>NUCLEOTIDE SEQUENCE</scope>
    <source>
        <strain evidence="4">19-2017</strain>
    </source>
</reference>
<dbReference type="GO" id="GO:0016787">
    <property type="term" value="F:hydrolase activity"/>
    <property type="evidence" value="ECO:0007669"/>
    <property type="project" value="UniProtKB-KW"/>
</dbReference>
<dbReference type="InterPro" id="IPR025195">
    <property type="entry name" value="GTA_TIM_dom"/>
</dbReference>
<feature type="domain" description="Rcc01698-like C-terminal" evidence="3">
    <location>
        <begin position="1039"/>
        <end position="1139"/>
    </location>
</feature>
<proteinExistence type="predicted"/>
<comment type="caution">
    <text evidence="4">The sequence shown here is derived from an EMBL/GenBank/DDBJ whole genome shotgun (WGS) entry which is preliminary data.</text>
</comment>
<dbReference type="InterPro" id="IPR056490">
    <property type="entry name" value="Rcc01698_C"/>
</dbReference>
<evidence type="ECO:0000259" key="1">
    <source>
        <dbReference type="Pfam" id="PF13547"/>
    </source>
</evidence>
<keyword evidence="4" id="KW-0378">Hydrolase</keyword>